<feature type="region of interest" description="Disordered" evidence="1">
    <location>
        <begin position="532"/>
        <end position="559"/>
    </location>
</feature>
<reference evidence="2 3" key="1">
    <citation type="submission" date="2024-03" db="EMBL/GenBank/DDBJ databases">
        <title>Aureococcus anophagefferens CCMP1851 and Kratosvirus quantuckense: Draft genome of a second virus-susceptible host strain in the model system.</title>
        <authorList>
            <person name="Chase E."/>
            <person name="Truchon A.R."/>
            <person name="Schepens W."/>
            <person name="Wilhelm S.W."/>
        </authorList>
    </citation>
    <scope>NUCLEOTIDE SEQUENCE [LARGE SCALE GENOMIC DNA]</scope>
    <source>
        <strain evidence="2 3">CCMP1851</strain>
    </source>
</reference>
<protein>
    <recommendedName>
        <fullName evidence="4">SGNH hydrolase-type esterase domain-containing protein</fullName>
    </recommendedName>
</protein>
<feature type="compositionally biased region" description="Acidic residues" evidence="1">
    <location>
        <begin position="537"/>
        <end position="553"/>
    </location>
</feature>
<dbReference type="SUPFAM" id="SSF53335">
    <property type="entry name" value="S-adenosyl-L-methionine-dependent methyltransferases"/>
    <property type="match status" value="1"/>
</dbReference>
<name>A0ABR1FZE5_AURAN</name>
<dbReference type="PANTHER" id="PTHR34407:SF1">
    <property type="entry name" value="SGNH HYDROLASE-TYPE ESTERASE DOMAIN-CONTAINING PROTEIN"/>
    <property type="match status" value="1"/>
</dbReference>
<evidence type="ECO:0008006" key="4">
    <source>
        <dbReference type="Google" id="ProtNLM"/>
    </source>
</evidence>
<evidence type="ECO:0000313" key="2">
    <source>
        <dbReference type="EMBL" id="KAK7241543.1"/>
    </source>
</evidence>
<comment type="caution">
    <text evidence="2">The sequence shown here is derived from an EMBL/GenBank/DDBJ whole genome shotgun (WGS) entry which is preliminary data.</text>
</comment>
<dbReference type="Pfam" id="PF10294">
    <property type="entry name" value="Methyltransf_16"/>
    <property type="match status" value="1"/>
</dbReference>
<dbReference type="SUPFAM" id="SSF52266">
    <property type="entry name" value="SGNH hydrolase"/>
    <property type="match status" value="1"/>
</dbReference>
<dbReference type="Gene3D" id="3.40.50.150">
    <property type="entry name" value="Vaccinia Virus protein VP39"/>
    <property type="match status" value="1"/>
</dbReference>
<dbReference type="InterPro" id="IPR029063">
    <property type="entry name" value="SAM-dependent_MTases_sf"/>
</dbReference>
<keyword evidence="3" id="KW-1185">Reference proteome</keyword>
<sequence length="764" mass="81067">MPTPIELKLSETCAITVFTESGAETGADDPTSREVWPAGYAAAMELLAIADERGGSLEGLAVTELGCGSGVASLAASRLGAAVHAADVEATALQLLELGAEASGSRVRAHVLDATDGDALDAFFARTAPDLVVVADLLYDQTIAAKLGDALARHCPPLPLLLVDPGRTHGRRRFLETFSPDDFFAYVFEPVPAARQSPTFRGEPAPPSASLGRLGLRRGCVGDGGNATRWAAIVARAAANKRALARGARDVAPVRVLVLGGSVTLGTHCDFDPGSPPRAACAFPQRLATHLDAAYGPGAVEVVVRAMSGTGSGPASKTRRIVDAAATTDLLILDYAINDAVVATAKTYDVDDVAGLPEAKAVRQSTEVLLRVFTEAGAHVAVLCTFYVPLSPASWTHWLKPDARGHAASDGSPTFTFVACATEDEPDPAPNPTTGSGGLRRANRLHYAYQDIVAPVARRYGASLVSYRDAFWPDVAAPPHVAYWYNTRAEHETCGRYGGPFRQDPHPTYEDHQLIADVLWYHWLQHAAAAHCARDDDGADGPGEPEPEPELSPEEAAPADPCGAVLASFVAEGSDAEFPAARRGRDWRYYEDRPAKPGWIGQARERSQRRELGPVSASRGGDEFRERSTGNTTKRFSRAFGRENDETLPRLVFRLPCGDGPIRLTILRSYASVGSAQVRVSPPRAPGAAPAVDVDDGAVTLVDAKWDRGESTYETIDVPAPAARCGAGAARDVELRVLPRDASRKLKFKLVGLEACAGLVNATT</sequence>
<feature type="compositionally biased region" description="Basic and acidic residues" evidence="1">
    <location>
        <begin position="603"/>
        <end position="612"/>
    </location>
</feature>
<dbReference type="EMBL" id="JBBJCI010000186">
    <property type="protein sequence ID" value="KAK7241543.1"/>
    <property type="molecule type" value="Genomic_DNA"/>
</dbReference>
<dbReference type="PANTHER" id="PTHR34407">
    <property type="entry name" value="EXPRESSED PROTEIN"/>
    <property type="match status" value="1"/>
</dbReference>
<dbReference type="InterPro" id="IPR036514">
    <property type="entry name" value="SGNH_hydro_sf"/>
</dbReference>
<evidence type="ECO:0000256" key="1">
    <source>
        <dbReference type="SAM" id="MobiDB-lite"/>
    </source>
</evidence>
<evidence type="ECO:0000313" key="3">
    <source>
        <dbReference type="Proteomes" id="UP001363151"/>
    </source>
</evidence>
<feature type="region of interest" description="Disordered" evidence="1">
    <location>
        <begin position="599"/>
        <end position="634"/>
    </location>
</feature>
<dbReference type="Gene3D" id="3.40.50.1110">
    <property type="entry name" value="SGNH hydrolase"/>
    <property type="match status" value="1"/>
</dbReference>
<organism evidence="2 3">
    <name type="scientific">Aureococcus anophagefferens</name>
    <name type="common">Harmful bloom alga</name>
    <dbReference type="NCBI Taxonomy" id="44056"/>
    <lineage>
        <taxon>Eukaryota</taxon>
        <taxon>Sar</taxon>
        <taxon>Stramenopiles</taxon>
        <taxon>Ochrophyta</taxon>
        <taxon>Pelagophyceae</taxon>
        <taxon>Pelagomonadales</taxon>
        <taxon>Pelagomonadaceae</taxon>
        <taxon>Aureococcus</taxon>
    </lineage>
</organism>
<accession>A0ABR1FZE5</accession>
<proteinExistence type="predicted"/>
<gene>
    <name evidence="2" type="ORF">SO694_0027300</name>
</gene>
<dbReference type="Proteomes" id="UP001363151">
    <property type="component" value="Unassembled WGS sequence"/>
</dbReference>
<dbReference type="InterPro" id="IPR019410">
    <property type="entry name" value="Methyltransf_16"/>
</dbReference>